<dbReference type="GO" id="GO:0008270">
    <property type="term" value="F:zinc ion binding"/>
    <property type="evidence" value="ECO:0007669"/>
    <property type="project" value="UniProtKB-KW"/>
</dbReference>
<comment type="subcellular location">
    <subcellularLocation>
        <location evidence="1">Cytoplasm</location>
    </subcellularLocation>
</comment>
<keyword evidence="6 8" id="KW-0810">Translation regulation</keyword>
<organism evidence="13">
    <name type="scientific">Angiostrongylus costaricensis</name>
    <name type="common">Nematode worm</name>
    <dbReference type="NCBI Taxonomy" id="334426"/>
    <lineage>
        <taxon>Eukaryota</taxon>
        <taxon>Metazoa</taxon>
        <taxon>Ecdysozoa</taxon>
        <taxon>Nematoda</taxon>
        <taxon>Chromadorea</taxon>
        <taxon>Rhabditida</taxon>
        <taxon>Rhabditina</taxon>
        <taxon>Rhabditomorpha</taxon>
        <taxon>Strongyloidea</taxon>
        <taxon>Metastrongylidae</taxon>
        <taxon>Angiostrongylus</taxon>
    </lineage>
</organism>
<dbReference type="PROSITE" id="PS51522">
    <property type="entry name" value="ZF_NANOS"/>
    <property type="match status" value="1"/>
</dbReference>
<evidence type="ECO:0000313" key="12">
    <source>
        <dbReference type="Proteomes" id="UP000267027"/>
    </source>
</evidence>
<dbReference type="GO" id="GO:0006417">
    <property type="term" value="P:regulation of translation"/>
    <property type="evidence" value="ECO:0007669"/>
    <property type="project" value="UniProtKB-UniRule"/>
</dbReference>
<dbReference type="InterPro" id="IPR024161">
    <property type="entry name" value="Znf_nanos-typ"/>
</dbReference>
<keyword evidence="4 8" id="KW-0863">Zinc-finger</keyword>
<dbReference type="AlphaFoldDB" id="A0A0R3PUC4"/>
<evidence type="ECO:0000256" key="3">
    <source>
        <dbReference type="ARBA" id="ARBA00022723"/>
    </source>
</evidence>
<feature type="domain" description="Nanos-type" evidence="10">
    <location>
        <begin position="219"/>
        <end position="283"/>
    </location>
</feature>
<evidence type="ECO:0000313" key="13">
    <source>
        <dbReference type="WBParaSite" id="ACOC_0000948701-mRNA-1"/>
    </source>
</evidence>
<dbReference type="Proteomes" id="UP000267027">
    <property type="component" value="Unassembled WGS sequence"/>
</dbReference>
<dbReference type="InterPro" id="IPR008705">
    <property type="entry name" value="Nanos/Xcar2"/>
</dbReference>
<evidence type="ECO:0000256" key="7">
    <source>
        <dbReference type="ARBA" id="ARBA00022884"/>
    </source>
</evidence>
<sequence>MRRTSDGGAIPESNGLNEDSDAKFERKTQEDIELAFSKSDKDDEIGVAPPTPHNEKTEFRTLRIGELAEEFTSITLTPPNTPASAACVDQRFANTIYPLTTKQEEPTMKASPSSMFPWLSPAVRHSTLNASTDHLTMDFTQRNWLNSSAFVLPRNPTTSFLTSPKPNFNVNDNKPASQHQLSVHTAPQNTRNSQECPSRPVRRYEYWGRLLKARRRRPFCRFCYDRYVYMCLDLSRSIPSPKDRGIWHEHNMKERGCPHLYAYKCTHCGATKHSAHTDDYCPINRGCQGRNALNPDN</sequence>
<evidence type="ECO:0000256" key="4">
    <source>
        <dbReference type="ARBA" id="ARBA00022771"/>
    </source>
</evidence>
<accession>A0A0R3PUC4</accession>
<dbReference type="GO" id="GO:0005737">
    <property type="term" value="C:cytoplasm"/>
    <property type="evidence" value="ECO:0007669"/>
    <property type="project" value="UniProtKB-SubCell"/>
</dbReference>
<feature type="region of interest" description="Disordered" evidence="9">
    <location>
        <begin position="177"/>
        <end position="196"/>
    </location>
</feature>
<protein>
    <submittedName>
        <fullName evidence="13">Nanos-type domain-containing protein</fullName>
    </submittedName>
</protein>
<feature type="compositionally biased region" description="Basic and acidic residues" evidence="9">
    <location>
        <begin position="20"/>
        <end position="30"/>
    </location>
</feature>
<keyword evidence="12" id="KW-1185">Reference proteome</keyword>
<name>A0A0R3PUC4_ANGCS</name>
<dbReference type="EMBL" id="UYYA01004306">
    <property type="protein sequence ID" value="VDM61073.1"/>
    <property type="molecule type" value="Genomic_DNA"/>
</dbReference>
<evidence type="ECO:0000256" key="2">
    <source>
        <dbReference type="ARBA" id="ARBA00022490"/>
    </source>
</evidence>
<evidence type="ECO:0000256" key="9">
    <source>
        <dbReference type="SAM" id="MobiDB-lite"/>
    </source>
</evidence>
<evidence type="ECO:0000256" key="5">
    <source>
        <dbReference type="ARBA" id="ARBA00022833"/>
    </source>
</evidence>
<dbReference type="InterPro" id="IPR038129">
    <property type="entry name" value="Nanos_sf"/>
</dbReference>
<reference evidence="13" key="1">
    <citation type="submission" date="2017-02" db="UniProtKB">
        <authorList>
            <consortium name="WormBaseParasite"/>
        </authorList>
    </citation>
    <scope>IDENTIFICATION</scope>
</reference>
<evidence type="ECO:0000313" key="11">
    <source>
        <dbReference type="EMBL" id="VDM61073.1"/>
    </source>
</evidence>
<evidence type="ECO:0000256" key="8">
    <source>
        <dbReference type="PROSITE-ProRule" id="PRU00855"/>
    </source>
</evidence>
<proteinExistence type="inferred from homology"/>
<comment type="similarity">
    <text evidence="8">Belongs to the nanos family.</text>
</comment>
<gene>
    <name evidence="11" type="ORF">ACOC_LOCUS9488</name>
</gene>
<dbReference type="Pfam" id="PF05741">
    <property type="entry name" value="zf-nanos"/>
    <property type="match status" value="1"/>
</dbReference>
<reference evidence="11 12" key="2">
    <citation type="submission" date="2018-11" db="EMBL/GenBank/DDBJ databases">
        <authorList>
            <consortium name="Pathogen Informatics"/>
        </authorList>
    </citation>
    <scope>NUCLEOTIDE SEQUENCE [LARGE SCALE GENOMIC DNA]</scope>
    <source>
        <strain evidence="11 12">Costa Rica</strain>
    </source>
</reference>
<keyword evidence="7 8" id="KW-0694">RNA-binding</keyword>
<dbReference type="WBParaSite" id="ACOC_0000948701-mRNA-1">
    <property type="protein sequence ID" value="ACOC_0000948701-mRNA-1"/>
    <property type="gene ID" value="ACOC_0000948701"/>
</dbReference>
<keyword evidence="5" id="KW-0862">Zinc</keyword>
<dbReference type="Gene3D" id="4.10.60.30">
    <property type="entry name" value="Nanos, RNA-binding domain"/>
    <property type="match status" value="1"/>
</dbReference>
<evidence type="ECO:0000256" key="1">
    <source>
        <dbReference type="ARBA" id="ARBA00004496"/>
    </source>
</evidence>
<keyword evidence="2" id="KW-0963">Cytoplasm</keyword>
<evidence type="ECO:0000256" key="6">
    <source>
        <dbReference type="ARBA" id="ARBA00022845"/>
    </source>
</evidence>
<keyword evidence="3" id="KW-0479">Metal-binding</keyword>
<evidence type="ECO:0000259" key="10">
    <source>
        <dbReference type="PROSITE" id="PS51522"/>
    </source>
</evidence>
<dbReference type="GO" id="GO:0003723">
    <property type="term" value="F:RNA binding"/>
    <property type="evidence" value="ECO:0007669"/>
    <property type="project" value="UniProtKB-UniRule"/>
</dbReference>
<dbReference type="OrthoDB" id="5864971at2759"/>
<dbReference type="PANTHER" id="PTHR12887">
    <property type="entry name" value="NANOS PROTEIN"/>
    <property type="match status" value="1"/>
</dbReference>
<feature type="region of interest" description="Disordered" evidence="9">
    <location>
        <begin position="1"/>
        <end position="55"/>
    </location>
</feature>